<keyword evidence="2" id="KW-1185">Reference proteome</keyword>
<dbReference type="Proteomes" id="UP000619238">
    <property type="component" value="Unassembled WGS sequence"/>
</dbReference>
<proteinExistence type="predicted"/>
<dbReference type="EMBL" id="JACGWS010000010">
    <property type="protein sequence ID" value="MBC8756121.1"/>
    <property type="molecule type" value="Genomic_DNA"/>
</dbReference>
<evidence type="ECO:0000313" key="2">
    <source>
        <dbReference type="Proteomes" id="UP000619238"/>
    </source>
</evidence>
<organism evidence="1 2">
    <name type="scientific">Kordia aestuariivivens</name>
    <dbReference type="NCBI Taxonomy" id="2759037"/>
    <lineage>
        <taxon>Bacteria</taxon>
        <taxon>Pseudomonadati</taxon>
        <taxon>Bacteroidota</taxon>
        <taxon>Flavobacteriia</taxon>
        <taxon>Flavobacteriales</taxon>
        <taxon>Flavobacteriaceae</taxon>
        <taxon>Kordia</taxon>
    </lineage>
</organism>
<accession>A0ABR7QC33</accession>
<name>A0ABR7QC33_9FLAO</name>
<reference evidence="1 2" key="1">
    <citation type="submission" date="2020-07" db="EMBL/GenBank/DDBJ databases">
        <title>Description of Kordia aestuariivivens sp. nov., isolated from a tidal flat.</title>
        <authorList>
            <person name="Park S."/>
            <person name="Yoon J.-H."/>
        </authorList>
    </citation>
    <scope>NUCLEOTIDE SEQUENCE [LARGE SCALE GENOMIC DNA]</scope>
    <source>
        <strain evidence="1 2">YSTF-M3</strain>
    </source>
</reference>
<evidence type="ECO:0000313" key="1">
    <source>
        <dbReference type="EMBL" id="MBC8756121.1"/>
    </source>
</evidence>
<gene>
    <name evidence="1" type="ORF">H2O64_15705</name>
</gene>
<comment type="caution">
    <text evidence="1">The sequence shown here is derived from an EMBL/GenBank/DDBJ whole genome shotgun (WGS) entry which is preliminary data.</text>
</comment>
<sequence>MTVAQTKLWNKIRNFEIDDISSSFTFTDRIARENGWSLEYSLRAVLEYKKFLFLIVISDFPQTPSDQIDQVWHLHLLYTKSYWIDFCQNTIQKSIHHGPTKGVEEKSLFKEQYLKTLEFYESIFSKQPPKDIWVDVDTRFKEIHFTRVNRHKNWIIPKLLLKK</sequence>
<protein>
    <submittedName>
        <fullName evidence="1">Uncharacterized protein</fullName>
    </submittedName>
</protein>
<dbReference type="RefSeq" id="WP_187563164.1">
    <property type="nucleotide sequence ID" value="NZ_JACGWS010000010.1"/>
</dbReference>